<keyword evidence="5 7" id="KW-1133">Transmembrane helix</keyword>
<dbReference type="Gene3D" id="3.40.30.10">
    <property type="entry name" value="Glutaredoxin"/>
    <property type="match status" value="1"/>
</dbReference>
<feature type="transmembrane region" description="Helical" evidence="7">
    <location>
        <begin position="468"/>
        <end position="492"/>
    </location>
</feature>
<sequence>MRLLASLATAFALLTGFAATASAQPGWASNEPIVEASLVSDMAVVAPGDTFYLGFLQVMPEGWHTYWRNPGDNGLPPEVRWEVPAGVVMGAFEWPAPIELPLADTILDYGYHDEVVLPLPVQLDADFAASELVIIGHASWLVCEIICVPEEGRLTLTLPVAEQSERDETGYWYIQAALDSVPEPVAGLDARVGFGEAAVVIELQGGDFSAAAPDWHDLTFFPYDGALIEHAAEQRAERGDGLARLILTRGYRADPQLETARGGVLRYTLGSGADAREQAVEIWAEPDPDMVLPASAGAPRNVAAPAVAPGLIGLLLLAFAGGLILNLMPCVFPILSIKVLQFVEGAHDDPLRVQRHALFFLAGVILSFVALAAVLVGLREFGLPVGWGFQLQVPVVVAGLTLLLFAIGLNLLGVFEIGTSLQGVGSGLSQQPGARGAFFTGVLAVIVAAPCVGPLAAGALGLALTQPAIIVLLVAAAMGAGLAAPFVLVSFIPALQGFMPKPGRWMEQFKQFLAFPMFASVLWLSWVLVIQSGPSGLLLLGIGLLALSLAVWARKQKHLAWTVIAIISLLTGLGATLAIARLPAATSAPSLSGGEEAWSRERVAELRADGRPIFIDVTAAWCVTCQVNKLGALSDPAVAEAFERYGVVEMRADWTNRNDEIAALIAEHGQAGVPLYLVYPANGGPARVLPSVLTRDIVINALAEAAG</sequence>
<keyword evidence="3 7" id="KW-0812">Transmembrane</keyword>
<dbReference type="SUPFAM" id="SSF52833">
    <property type="entry name" value="Thioredoxin-like"/>
    <property type="match status" value="1"/>
</dbReference>
<dbReference type="PANTHER" id="PTHR32234">
    <property type="entry name" value="THIOL:DISULFIDE INTERCHANGE PROTEIN DSBD"/>
    <property type="match status" value="1"/>
</dbReference>
<keyword evidence="2" id="KW-1003">Cell membrane</keyword>
<dbReference type="RefSeq" id="WP_176780300.1">
    <property type="nucleotide sequence ID" value="NZ_FNHG01000008.1"/>
</dbReference>
<keyword evidence="4" id="KW-0201">Cytochrome c-type biogenesis</keyword>
<dbReference type="InterPro" id="IPR013766">
    <property type="entry name" value="Thioredoxin_domain"/>
</dbReference>
<dbReference type="InterPro" id="IPR036249">
    <property type="entry name" value="Thioredoxin-like_sf"/>
</dbReference>
<feature type="transmembrane region" description="Helical" evidence="7">
    <location>
        <begin position="512"/>
        <end position="529"/>
    </location>
</feature>
<dbReference type="Pfam" id="PF11412">
    <property type="entry name" value="DsbD_N"/>
    <property type="match status" value="1"/>
</dbReference>
<dbReference type="InterPro" id="IPR028250">
    <property type="entry name" value="DsbDN"/>
</dbReference>
<evidence type="ECO:0000313" key="10">
    <source>
        <dbReference type="EMBL" id="SDM29671.1"/>
    </source>
</evidence>
<organism evidence="10 11">
    <name type="scientific">Maricaulis salignorans</name>
    <dbReference type="NCBI Taxonomy" id="144026"/>
    <lineage>
        <taxon>Bacteria</taxon>
        <taxon>Pseudomonadati</taxon>
        <taxon>Pseudomonadota</taxon>
        <taxon>Alphaproteobacteria</taxon>
        <taxon>Maricaulales</taxon>
        <taxon>Maricaulaceae</taxon>
        <taxon>Maricaulis</taxon>
    </lineage>
</organism>
<dbReference type="GO" id="GO:0015035">
    <property type="term" value="F:protein-disulfide reductase activity"/>
    <property type="evidence" value="ECO:0007669"/>
    <property type="project" value="TreeGrafter"/>
</dbReference>
<feature type="transmembrane region" description="Helical" evidence="7">
    <location>
        <begin position="391"/>
        <end position="415"/>
    </location>
</feature>
<evidence type="ECO:0000256" key="7">
    <source>
        <dbReference type="SAM" id="Phobius"/>
    </source>
</evidence>
<evidence type="ECO:0000256" key="1">
    <source>
        <dbReference type="ARBA" id="ARBA00004651"/>
    </source>
</evidence>
<evidence type="ECO:0000256" key="8">
    <source>
        <dbReference type="SAM" id="SignalP"/>
    </source>
</evidence>
<feature type="transmembrane region" description="Helical" evidence="7">
    <location>
        <begin position="535"/>
        <end position="552"/>
    </location>
</feature>
<feature type="transmembrane region" description="Helical" evidence="7">
    <location>
        <begin position="559"/>
        <end position="580"/>
    </location>
</feature>
<dbReference type="STRING" id="144026.SAMN04488568_10885"/>
<evidence type="ECO:0000256" key="2">
    <source>
        <dbReference type="ARBA" id="ARBA00022475"/>
    </source>
</evidence>
<dbReference type="EMBL" id="FNHG01000008">
    <property type="protein sequence ID" value="SDM29671.1"/>
    <property type="molecule type" value="Genomic_DNA"/>
</dbReference>
<feature type="transmembrane region" description="Helical" evidence="7">
    <location>
        <begin position="311"/>
        <end position="337"/>
    </location>
</feature>
<dbReference type="GO" id="GO:0045454">
    <property type="term" value="P:cell redox homeostasis"/>
    <property type="evidence" value="ECO:0007669"/>
    <property type="project" value="TreeGrafter"/>
</dbReference>
<evidence type="ECO:0000256" key="6">
    <source>
        <dbReference type="ARBA" id="ARBA00023136"/>
    </source>
</evidence>
<dbReference type="GO" id="GO:0017004">
    <property type="term" value="P:cytochrome complex assembly"/>
    <property type="evidence" value="ECO:0007669"/>
    <property type="project" value="UniProtKB-KW"/>
</dbReference>
<keyword evidence="8" id="KW-0732">Signal</keyword>
<dbReference type="Pfam" id="PF13899">
    <property type="entry name" value="Thioredoxin_7"/>
    <property type="match status" value="1"/>
</dbReference>
<dbReference type="PANTHER" id="PTHR32234:SF3">
    <property type="entry name" value="SUPPRESSION OF COPPER SENSITIVITY PROTEIN"/>
    <property type="match status" value="1"/>
</dbReference>
<dbReference type="Pfam" id="PF02683">
    <property type="entry name" value="DsbD_TM"/>
    <property type="match status" value="1"/>
</dbReference>
<dbReference type="GO" id="GO:0005886">
    <property type="term" value="C:plasma membrane"/>
    <property type="evidence" value="ECO:0007669"/>
    <property type="project" value="UniProtKB-SubCell"/>
</dbReference>
<feature type="chain" id="PRO_5011467047" evidence="8">
    <location>
        <begin position="24"/>
        <end position="707"/>
    </location>
</feature>
<protein>
    <submittedName>
        <fullName evidence="10">Thiol:disulfide interchange protein DsbD</fullName>
    </submittedName>
</protein>
<evidence type="ECO:0000256" key="3">
    <source>
        <dbReference type="ARBA" id="ARBA00022692"/>
    </source>
</evidence>
<feature type="signal peptide" evidence="8">
    <location>
        <begin position="1"/>
        <end position="23"/>
    </location>
</feature>
<evidence type="ECO:0000256" key="4">
    <source>
        <dbReference type="ARBA" id="ARBA00022748"/>
    </source>
</evidence>
<feature type="transmembrane region" description="Helical" evidence="7">
    <location>
        <begin position="358"/>
        <end position="379"/>
    </location>
</feature>
<dbReference type="Proteomes" id="UP000199759">
    <property type="component" value="Unassembled WGS sequence"/>
</dbReference>
<dbReference type="InterPro" id="IPR003834">
    <property type="entry name" value="Cyt_c_assmbl_TM_dom"/>
</dbReference>
<accession>A0A1G9S2H7</accession>
<dbReference type="InterPro" id="IPR035671">
    <property type="entry name" value="DsbD_gamma"/>
</dbReference>
<reference evidence="10 11" key="1">
    <citation type="submission" date="2016-10" db="EMBL/GenBank/DDBJ databases">
        <authorList>
            <person name="de Groot N.N."/>
        </authorList>
    </citation>
    <scope>NUCLEOTIDE SEQUENCE [LARGE SCALE GENOMIC DNA]</scope>
    <source>
        <strain evidence="10 11">DSM 16077</strain>
    </source>
</reference>
<dbReference type="CDD" id="cd02953">
    <property type="entry name" value="DsbDgamma"/>
    <property type="match status" value="1"/>
</dbReference>
<keyword evidence="6 7" id="KW-0472">Membrane</keyword>
<keyword evidence="11" id="KW-1185">Reference proteome</keyword>
<feature type="transmembrane region" description="Helical" evidence="7">
    <location>
        <begin position="436"/>
        <end position="462"/>
    </location>
</feature>
<gene>
    <name evidence="10" type="ORF">SAMN04488568_10885</name>
</gene>
<comment type="subcellular location">
    <subcellularLocation>
        <location evidence="1">Cell membrane</location>
        <topology evidence="1">Multi-pass membrane protein</topology>
    </subcellularLocation>
</comment>
<dbReference type="AlphaFoldDB" id="A0A1G9S2H7"/>
<evidence type="ECO:0000256" key="5">
    <source>
        <dbReference type="ARBA" id="ARBA00022989"/>
    </source>
</evidence>
<feature type="domain" description="Thioredoxin" evidence="9">
    <location>
        <begin position="576"/>
        <end position="707"/>
    </location>
</feature>
<evidence type="ECO:0000313" key="11">
    <source>
        <dbReference type="Proteomes" id="UP000199759"/>
    </source>
</evidence>
<proteinExistence type="predicted"/>
<evidence type="ECO:0000259" key="9">
    <source>
        <dbReference type="PROSITE" id="PS51352"/>
    </source>
</evidence>
<dbReference type="PROSITE" id="PS51352">
    <property type="entry name" value="THIOREDOXIN_2"/>
    <property type="match status" value="1"/>
</dbReference>
<name>A0A1G9S2H7_9PROT</name>